<evidence type="ECO:0000256" key="6">
    <source>
        <dbReference type="ARBA" id="ARBA00023242"/>
    </source>
</evidence>
<dbReference type="PROSITE" id="PS00463">
    <property type="entry name" value="ZN2_CY6_FUNGAL_1"/>
    <property type="match status" value="1"/>
</dbReference>
<dbReference type="Proteomes" id="UP001220324">
    <property type="component" value="Unassembled WGS sequence"/>
</dbReference>
<evidence type="ECO:0000256" key="3">
    <source>
        <dbReference type="ARBA" id="ARBA00023015"/>
    </source>
</evidence>
<evidence type="ECO:0000256" key="4">
    <source>
        <dbReference type="ARBA" id="ARBA00023125"/>
    </source>
</evidence>
<keyword evidence="10" id="KW-1185">Reference proteome</keyword>
<dbReference type="SMART" id="SM00066">
    <property type="entry name" value="GAL4"/>
    <property type="match status" value="1"/>
</dbReference>
<feature type="domain" description="Zn(2)-C6 fungal-type" evidence="8">
    <location>
        <begin position="14"/>
        <end position="43"/>
    </location>
</feature>
<reference evidence="9 10" key="1">
    <citation type="journal article" date="2023" name="IMA Fungus">
        <title>Comparative genomic study of the Penicillium genus elucidates a diverse pangenome and 15 lateral gene transfer events.</title>
        <authorList>
            <person name="Petersen C."/>
            <person name="Sorensen T."/>
            <person name="Nielsen M.R."/>
            <person name="Sondergaard T.E."/>
            <person name="Sorensen J.L."/>
            <person name="Fitzpatrick D.A."/>
            <person name="Frisvad J.C."/>
            <person name="Nielsen K.L."/>
        </authorList>
    </citation>
    <scope>NUCLEOTIDE SEQUENCE [LARGE SCALE GENOMIC DNA]</scope>
    <source>
        <strain evidence="9 10">IBT 35679</strain>
    </source>
</reference>
<dbReference type="CDD" id="cd12148">
    <property type="entry name" value="fungal_TF_MHR"/>
    <property type="match status" value="1"/>
</dbReference>
<dbReference type="Pfam" id="PF00172">
    <property type="entry name" value="Zn_clus"/>
    <property type="match status" value="1"/>
</dbReference>
<keyword evidence="3" id="KW-0805">Transcription regulation</keyword>
<keyword evidence="2" id="KW-0862">Zinc</keyword>
<keyword evidence="1" id="KW-0479">Metal-binding</keyword>
<dbReference type="EMBL" id="JAQIZZ010000007">
    <property type="protein sequence ID" value="KAJ5531879.1"/>
    <property type="molecule type" value="Genomic_DNA"/>
</dbReference>
<dbReference type="GO" id="GO:0003677">
    <property type="term" value="F:DNA binding"/>
    <property type="evidence" value="ECO:0007669"/>
    <property type="project" value="UniProtKB-KW"/>
</dbReference>
<keyword evidence="4" id="KW-0238">DNA-binding</keyword>
<dbReference type="InterPro" id="IPR001138">
    <property type="entry name" value="Zn2Cys6_DnaBD"/>
</dbReference>
<dbReference type="SUPFAM" id="SSF57701">
    <property type="entry name" value="Zn2/Cys6 DNA-binding domain"/>
    <property type="match status" value="1"/>
</dbReference>
<dbReference type="GO" id="GO:0008270">
    <property type="term" value="F:zinc ion binding"/>
    <property type="evidence" value="ECO:0007669"/>
    <property type="project" value="InterPro"/>
</dbReference>
<proteinExistence type="predicted"/>
<gene>
    <name evidence="9" type="ORF">N7494_008431</name>
</gene>
<evidence type="ECO:0000256" key="7">
    <source>
        <dbReference type="SAM" id="MobiDB-lite"/>
    </source>
</evidence>
<dbReference type="Pfam" id="PF04082">
    <property type="entry name" value="Fungal_trans"/>
    <property type="match status" value="1"/>
</dbReference>
<accession>A0AAD6CN60</accession>
<dbReference type="InterPro" id="IPR052478">
    <property type="entry name" value="Metabolite_Synth_Reg"/>
</dbReference>
<organism evidence="9 10">
    <name type="scientific">Penicillium frequentans</name>
    <dbReference type="NCBI Taxonomy" id="3151616"/>
    <lineage>
        <taxon>Eukaryota</taxon>
        <taxon>Fungi</taxon>
        <taxon>Dikarya</taxon>
        <taxon>Ascomycota</taxon>
        <taxon>Pezizomycotina</taxon>
        <taxon>Eurotiomycetes</taxon>
        <taxon>Eurotiomycetidae</taxon>
        <taxon>Eurotiales</taxon>
        <taxon>Aspergillaceae</taxon>
        <taxon>Penicillium</taxon>
    </lineage>
</organism>
<dbReference type="GO" id="GO:0006351">
    <property type="term" value="P:DNA-templated transcription"/>
    <property type="evidence" value="ECO:0007669"/>
    <property type="project" value="InterPro"/>
</dbReference>
<sequence length="565" mass="63565">MSNPLKRSRRSKVACEPCRDRKKKCDGRQPCETCSDFGYECFYDITGRKKRNKNPLSPAQKRTEPNEDQGKEIPLNPTLPRDRSLGIPPKEIQSHSLESNSGAAFVRGLGLQIDPANAPEPKVFAWNVGARQLPGDFVPLSILDIVSYGEITSLARIYFDKVDPYYGFIDRTTFFAGLDSRWSRESKLEPYDAILCGVAAMGHLFSRRKAIAAELHLVESARSTLEQFSMSGLPSLTIISGWALRLAYLRLTSSPHTAWMASCSLLHLIEASGFHLESPSGKLLLRRPQSVDPDTRRRLVGFAQYINTWISFDLGRSRVVLREASYTSPTCREGDYTAEMLNLLPLSETLEPNNALDSTQLTAMLSNVLESSHTEPPFVLSQCNIMLCVFRRLRALHLEVCGPDMDRILCLIMKSLACAKELAYRNCPWSHVANVPFQIVSTLLAIDSAESLSRLDEAVQTLKFIAEIYDTAVMREAFRTAGLLILLQQKRKKGDAQTLSSVLDGYFDASFEYCSEHPRDEVRILHDAESIVLDDLVAEMPNLNNFDYDQFFISDNPVDFFEMAF</sequence>
<dbReference type="GO" id="GO:0009410">
    <property type="term" value="P:response to xenobiotic stimulus"/>
    <property type="evidence" value="ECO:0007669"/>
    <property type="project" value="TreeGrafter"/>
</dbReference>
<name>A0AAD6CN60_9EURO</name>
<dbReference type="Gene3D" id="4.10.240.10">
    <property type="entry name" value="Zn(2)-C6 fungal-type DNA-binding domain"/>
    <property type="match status" value="1"/>
</dbReference>
<evidence type="ECO:0000256" key="5">
    <source>
        <dbReference type="ARBA" id="ARBA00023163"/>
    </source>
</evidence>
<evidence type="ECO:0000256" key="1">
    <source>
        <dbReference type="ARBA" id="ARBA00022723"/>
    </source>
</evidence>
<evidence type="ECO:0000313" key="10">
    <source>
        <dbReference type="Proteomes" id="UP001220324"/>
    </source>
</evidence>
<evidence type="ECO:0000256" key="2">
    <source>
        <dbReference type="ARBA" id="ARBA00022833"/>
    </source>
</evidence>
<protein>
    <recommendedName>
        <fullName evidence="8">Zn(2)-C6 fungal-type domain-containing protein</fullName>
    </recommendedName>
</protein>
<dbReference type="InterPro" id="IPR036864">
    <property type="entry name" value="Zn2-C6_fun-type_DNA-bd_sf"/>
</dbReference>
<dbReference type="CDD" id="cd00067">
    <property type="entry name" value="GAL4"/>
    <property type="match status" value="1"/>
</dbReference>
<keyword evidence="5" id="KW-0804">Transcription</keyword>
<dbReference type="PANTHER" id="PTHR31779">
    <property type="entry name" value="2-NITROPROPANE DIOXYGENASE FAMILY, PUTATIVE (AFU_ORTHOLOGUE AFUA_2G17430)-RELATED"/>
    <property type="match status" value="1"/>
</dbReference>
<dbReference type="AlphaFoldDB" id="A0AAD6CN60"/>
<evidence type="ECO:0000313" key="9">
    <source>
        <dbReference type="EMBL" id="KAJ5531879.1"/>
    </source>
</evidence>
<dbReference type="PANTHER" id="PTHR31779:SF5">
    <property type="entry name" value="ZN(II)2CYS6 TRANSCRIPTION FACTOR (EUROFUNG)"/>
    <property type="match status" value="1"/>
</dbReference>
<comment type="caution">
    <text evidence="9">The sequence shown here is derived from an EMBL/GenBank/DDBJ whole genome shotgun (WGS) entry which is preliminary data.</text>
</comment>
<dbReference type="GO" id="GO:0000981">
    <property type="term" value="F:DNA-binding transcription factor activity, RNA polymerase II-specific"/>
    <property type="evidence" value="ECO:0007669"/>
    <property type="project" value="InterPro"/>
</dbReference>
<keyword evidence="6" id="KW-0539">Nucleus</keyword>
<dbReference type="InterPro" id="IPR007219">
    <property type="entry name" value="XnlR_reg_dom"/>
</dbReference>
<feature type="region of interest" description="Disordered" evidence="7">
    <location>
        <begin position="51"/>
        <end position="94"/>
    </location>
</feature>
<evidence type="ECO:0000259" key="8">
    <source>
        <dbReference type="PROSITE" id="PS50048"/>
    </source>
</evidence>
<dbReference type="PROSITE" id="PS50048">
    <property type="entry name" value="ZN2_CY6_FUNGAL_2"/>
    <property type="match status" value="1"/>
</dbReference>
<feature type="compositionally biased region" description="Basic and acidic residues" evidence="7">
    <location>
        <begin position="61"/>
        <end position="71"/>
    </location>
</feature>